<keyword evidence="2" id="KW-1185">Reference proteome</keyword>
<dbReference type="AlphaFoldDB" id="A0ABD3I7W7"/>
<proteinExistence type="predicted"/>
<dbReference type="Proteomes" id="UP001633002">
    <property type="component" value="Unassembled WGS sequence"/>
</dbReference>
<protein>
    <submittedName>
        <fullName evidence="1">Uncharacterized protein</fullName>
    </submittedName>
</protein>
<evidence type="ECO:0000313" key="2">
    <source>
        <dbReference type="Proteomes" id="UP001633002"/>
    </source>
</evidence>
<sequence>MPRNPKVQVEWQEDEVMWVVAGEKLEEPIAVSTVELWEHFPVFLQAAEEFMKIYRSAAFFFGYKERIQLPDGLEETIKLTWAKPGETFVGYKKPE</sequence>
<organism evidence="1 2">
    <name type="scientific">Riccia sorocarpa</name>
    <dbReference type="NCBI Taxonomy" id="122646"/>
    <lineage>
        <taxon>Eukaryota</taxon>
        <taxon>Viridiplantae</taxon>
        <taxon>Streptophyta</taxon>
        <taxon>Embryophyta</taxon>
        <taxon>Marchantiophyta</taxon>
        <taxon>Marchantiopsida</taxon>
        <taxon>Marchantiidae</taxon>
        <taxon>Marchantiales</taxon>
        <taxon>Ricciaceae</taxon>
        <taxon>Riccia</taxon>
    </lineage>
</organism>
<evidence type="ECO:0000313" key="1">
    <source>
        <dbReference type="EMBL" id="KAL3699793.1"/>
    </source>
</evidence>
<gene>
    <name evidence="1" type="ORF">R1sor_017815</name>
</gene>
<name>A0ABD3I7W7_9MARC</name>
<accession>A0ABD3I7W7</accession>
<comment type="caution">
    <text evidence="1">The sequence shown here is derived from an EMBL/GenBank/DDBJ whole genome shotgun (WGS) entry which is preliminary data.</text>
</comment>
<dbReference type="EMBL" id="JBJQOH010000001">
    <property type="protein sequence ID" value="KAL3699793.1"/>
    <property type="molecule type" value="Genomic_DNA"/>
</dbReference>
<reference evidence="1 2" key="1">
    <citation type="submission" date="2024-09" db="EMBL/GenBank/DDBJ databases">
        <title>Chromosome-scale assembly of Riccia sorocarpa.</title>
        <authorList>
            <person name="Paukszto L."/>
        </authorList>
    </citation>
    <scope>NUCLEOTIDE SEQUENCE [LARGE SCALE GENOMIC DNA]</scope>
    <source>
        <strain evidence="1">LP-2024</strain>
        <tissue evidence="1">Aerial parts of the thallus</tissue>
    </source>
</reference>